<proteinExistence type="predicted"/>
<evidence type="ECO:0000259" key="4">
    <source>
        <dbReference type="Pfam" id="PF13359"/>
    </source>
</evidence>
<keyword evidence="3" id="KW-0732">Signal</keyword>
<evidence type="ECO:0000313" key="6">
    <source>
        <dbReference type="Proteomes" id="UP000469452"/>
    </source>
</evidence>
<evidence type="ECO:0000256" key="3">
    <source>
        <dbReference type="SAM" id="SignalP"/>
    </source>
</evidence>
<evidence type="ECO:0000313" key="5">
    <source>
        <dbReference type="EMBL" id="KAF0706951.1"/>
    </source>
</evidence>
<dbReference type="AlphaFoldDB" id="A0A6A4ZGA6"/>
<protein>
    <recommendedName>
        <fullName evidence="4">DDE Tnp4 domain-containing protein</fullName>
    </recommendedName>
</protein>
<dbReference type="VEuPathDB" id="FungiDB:H257_12566"/>
<name>A0A6A4ZGA6_APHAT</name>
<dbReference type="EMBL" id="VJMI01019584">
    <property type="protein sequence ID" value="KAF0706951.1"/>
    <property type="molecule type" value="Genomic_DNA"/>
</dbReference>
<feature type="signal peptide" evidence="3">
    <location>
        <begin position="1"/>
        <end position="17"/>
    </location>
</feature>
<reference evidence="5 6" key="1">
    <citation type="submission" date="2019-06" db="EMBL/GenBank/DDBJ databases">
        <title>Genomics analysis of Aphanomyces spp. identifies a new class of oomycete effector associated with host adaptation.</title>
        <authorList>
            <person name="Gaulin E."/>
        </authorList>
    </citation>
    <scope>NUCLEOTIDE SEQUENCE [LARGE SCALE GENOMIC DNA]</scope>
    <source>
        <strain evidence="5 6">E</strain>
    </source>
</reference>
<accession>A0A6A4ZGA6</accession>
<dbReference type="PANTHER" id="PTHR34615:SF1">
    <property type="entry name" value="PX DOMAIN-CONTAINING PROTEIN"/>
    <property type="match status" value="1"/>
</dbReference>
<gene>
    <name evidence="5" type="ORF">AaE_013865</name>
</gene>
<dbReference type="Proteomes" id="UP000469452">
    <property type="component" value="Unassembled WGS sequence"/>
</dbReference>
<dbReference type="InterPro" id="IPR027806">
    <property type="entry name" value="HARBI1_dom"/>
</dbReference>
<dbReference type="Pfam" id="PF13359">
    <property type="entry name" value="DDE_Tnp_4"/>
    <property type="match status" value="1"/>
</dbReference>
<keyword evidence="2" id="KW-0479">Metal-binding</keyword>
<sequence length="283" mass="31975">MALSVHTIAMLLALAKTKSTRDMLMCMYVYQYVEPPLIPRVVFSLDGYAHANALLDFRFDVVGIKRLVYLLGVPAVVITTNNSRICRDEAMCVLLSRLTFPRRYHDMARMFGRSRGRLSDIFNHMVHDLYDRWKQVLFLNLRLLRANMDKYCVAVHNKGSPLSCVFGFIDGTKVQTCRIAAVGDGLNLQKQLYSGHKRIHCLNYQAVAAPDGICIHFWGPTEGRRHDSAMLAHSGLLQAISSHPAIFASKYIYGDPAYGVTRHIISGYKETTFQSKNKTSTKP</sequence>
<dbReference type="PANTHER" id="PTHR34615">
    <property type="entry name" value="PX DOMAIN-CONTAINING PROTEIN"/>
    <property type="match status" value="1"/>
</dbReference>
<evidence type="ECO:0000256" key="2">
    <source>
        <dbReference type="ARBA" id="ARBA00022723"/>
    </source>
</evidence>
<organism evidence="5 6">
    <name type="scientific">Aphanomyces astaci</name>
    <name type="common">Crayfish plague agent</name>
    <dbReference type="NCBI Taxonomy" id="112090"/>
    <lineage>
        <taxon>Eukaryota</taxon>
        <taxon>Sar</taxon>
        <taxon>Stramenopiles</taxon>
        <taxon>Oomycota</taxon>
        <taxon>Saprolegniomycetes</taxon>
        <taxon>Saprolegniales</taxon>
        <taxon>Verrucalvaceae</taxon>
        <taxon>Aphanomyces</taxon>
    </lineage>
</organism>
<dbReference type="VEuPathDB" id="FungiDB:H257_12997"/>
<feature type="domain" description="DDE Tnp4" evidence="4">
    <location>
        <begin position="169"/>
        <end position="278"/>
    </location>
</feature>
<evidence type="ECO:0000256" key="1">
    <source>
        <dbReference type="ARBA" id="ARBA00001968"/>
    </source>
</evidence>
<comment type="cofactor">
    <cofactor evidence="1">
        <name>a divalent metal cation</name>
        <dbReference type="ChEBI" id="CHEBI:60240"/>
    </cofactor>
</comment>
<feature type="chain" id="PRO_5025493133" description="DDE Tnp4 domain-containing protein" evidence="3">
    <location>
        <begin position="18"/>
        <end position="283"/>
    </location>
</feature>
<comment type="caution">
    <text evidence="5">The sequence shown here is derived from an EMBL/GenBank/DDBJ whole genome shotgun (WGS) entry which is preliminary data.</text>
</comment>
<dbReference type="GO" id="GO:0046872">
    <property type="term" value="F:metal ion binding"/>
    <property type="evidence" value="ECO:0007669"/>
    <property type="project" value="UniProtKB-KW"/>
</dbReference>